<protein>
    <submittedName>
        <fullName evidence="1">Uncharacterized protein</fullName>
    </submittedName>
</protein>
<proteinExistence type="predicted"/>
<sequence>MKQFLPSNRIFKFAKNRSRFPSNPINAIKKTSESEGSSALSLGTIQRRSIASSLNTSLATETDVSHFMQLNKEGRIDKRRRKSFLCYQSSENLNKTDDLTSSRSSSIDILTLENQTQEQERNSNYDTSAWSSVFAEECNHVGSIDDFVLPISLMKKRQPYHGTSRKKKKRNLNPLRMFLRKALKLPLDKSHQRWSRFSFDSRMSSELRL</sequence>
<reference evidence="1" key="1">
    <citation type="submission" date="2021-01" db="EMBL/GenBank/DDBJ databases">
        <authorList>
            <person name="Corre E."/>
            <person name="Pelletier E."/>
            <person name="Niang G."/>
            <person name="Scheremetjew M."/>
            <person name="Finn R."/>
            <person name="Kale V."/>
            <person name="Holt S."/>
            <person name="Cochrane G."/>
            <person name="Meng A."/>
            <person name="Brown T."/>
            <person name="Cohen L."/>
        </authorList>
    </citation>
    <scope>NUCLEOTIDE SEQUENCE</scope>
    <source>
        <strain evidence="1">UNC1205</strain>
    </source>
</reference>
<name>A0A7S0UIF3_9STRA</name>
<dbReference type="EMBL" id="HBFL01001478">
    <property type="protein sequence ID" value="CAD8761019.1"/>
    <property type="molecule type" value="Transcribed_RNA"/>
</dbReference>
<dbReference type="AlphaFoldDB" id="A0A7S0UIF3"/>
<evidence type="ECO:0000313" key="1">
    <source>
        <dbReference type="EMBL" id="CAD8761019.1"/>
    </source>
</evidence>
<accession>A0A7S0UIF3</accession>
<organism evidence="1">
    <name type="scientific">Pseudo-nitzschia delicatissima</name>
    <dbReference type="NCBI Taxonomy" id="44447"/>
    <lineage>
        <taxon>Eukaryota</taxon>
        <taxon>Sar</taxon>
        <taxon>Stramenopiles</taxon>
        <taxon>Ochrophyta</taxon>
        <taxon>Bacillariophyta</taxon>
        <taxon>Bacillariophyceae</taxon>
        <taxon>Bacillariophycidae</taxon>
        <taxon>Bacillariales</taxon>
        <taxon>Bacillariaceae</taxon>
        <taxon>Pseudo-nitzschia</taxon>
    </lineage>
</organism>
<gene>
    <name evidence="1" type="ORF">PDEL1432_LOCUS1059</name>
</gene>